<feature type="domain" description="F-box" evidence="2">
    <location>
        <begin position="47"/>
        <end position="109"/>
    </location>
</feature>
<accession>A0AAV9X0Y2</accession>
<sequence length="150" mass="17371">MFFSEKERPPRLCDATPETKRSGDIFGPRTSKRSTIARALGILKDQPSTPKRNITDLPTELLAPILNDVLDDSYSYIEDGKRFTFTGYRALTELSLTCRRFREILKLRRFAKCNIRLDNTTNSGYYVYGYRLENVPEKYQAYRHSGGCVR</sequence>
<comment type="caution">
    <text evidence="3">The sequence shown here is derived from an EMBL/GenBank/DDBJ whole genome shotgun (WGS) entry which is preliminary data.</text>
</comment>
<evidence type="ECO:0000313" key="3">
    <source>
        <dbReference type="EMBL" id="KAK6532095.1"/>
    </source>
</evidence>
<evidence type="ECO:0000259" key="2">
    <source>
        <dbReference type="Pfam" id="PF13013"/>
    </source>
</evidence>
<organism evidence="3 4">
    <name type="scientific">Orbilia ellipsospora</name>
    <dbReference type="NCBI Taxonomy" id="2528407"/>
    <lineage>
        <taxon>Eukaryota</taxon>
        <taxon>Fungi</taxon>
        <taxon>Dikarya</taxon>
        <taxon>Ascomycota</taxon>
        <taxon>Pezizomycotina</taxon>
        <taxon>Orbiliomycetes</taxon>
        <taxon>Orbiliales</taxon>
        <taxon>Orbiliaceae</taxon>
        <taxon>Orbilia</taxon>
    </lineage>
</organism>
<reference evidence="3 4" key="1">
    <citation type="submission" date="2019-10" db="EMBL/GenBank/DDBJ databases">
        <authorList>
            <person name="Palmer J.M."/>
        </authorList>
    </citation>
    <scope>NUCLEOTIDE SEQUENCE [LARGE SCALE GENOMIC DNA]</scope>
    <source>
        <strain evidence="3 4">TWF694</strain>
    </source>
</reference>
<feature type="region of interest" description="Disordered" evidence="1">
    <location>
        <begin position="1"/>
        <end position="24"/>
    </location>
</feature>
<proteinExistence type="predicted"/>
<protein>
    <recommendedName>
        <fullName evidence="2">F-box domain-containing protein</fullName>
    </recommendedName>
</protein>
<dbReference type="Proteomes" id="UP001365542">
    <property type="component" value="Unassembled WGS sequence"/>
</dbReference>
<gene>
    <name evidence="3" type="ORF">TWF694_003257</name>
</gene>
<evidence type="ECO:0000256" key="1">
    <source>
        <dbReference type="SAM" id="MobiDB-lite"/>
    </source>
</evidence>
<dbReference type="Pfam" id="PF13013">
    <property type="entry name" value="F-box-like_2"/>
    <property type="match status" value="1"/>
</dbReference>
<feature type="compositionally biased region" description="Basic and acidic residues" evidence="1">
    <location>
        <begin position="1"/>
        <end position="23"/>
    </location>
</feature>
<dbReference type="AlphaFoldDB" id="A0AAV9X0Y2"/>
<dbReference type="InterPro" id="IPR001810">
    <property type="entry name" value="F-box_dom"/>
</dbReference>
<evidence type="ECO:0000313" key="4">
    <source>
        <dbReference type="Proteomes" id="UP001365542"/>
    </source>
</evidence>
<keyword evidence="4" id="KW-1185">Reference proteome</keyword>
<dbReference type="EMBL" id="JAVHJO010000012">
    <property type="protein sequence ID" value="KAK6532095.1"/>
    <property type="molecule type" value="Genomic_DNA"/>
</dbReference>
<name>A0AAV9X0Y2_9PEZI</name>